<protein>
    <submittedName>
        <fullName evidence="2">Uncharacterized protein</fullName>
    </submittedName>
</protein>
<organism evidence="2 3">
    <name type="scientific">Reticulibacter mediterranei</name>
    <dbReference type="NCBI Taxonomy" id="2778369"/>
    <lineage>
        <taxon>Bacteria</taxon>
        <taxon>Bacillati</taxon>
        <taxon>Chloroflexota</taxon>
        <taxon>Ktedonobacteria</taxon>
        <taxon>Ktedonobacterales</taxon>
        <taxon>Reticulibacteraceae</taxon>
        <taxon>Reticulibacter</taxon>
    </lineage>
</organism>
<feature type="transmembrane region" description="Helical" evidence="1">
    <location>
        <begin position="9"/>
        <end position="29"/>
    </location>
</feature>
<dbReference type="EMBL" id="BNJK01000001">
    <property type="protein sequence ID" value="GHO96912.1"/>
    <property type="molecule type" value="Genomic_DNA"/>
</dbReference>
<dbReference type="Proteomes" id="UP000597444">
    <property type="component" value="Unassembled WGS sequence"/>
</dbReference>
<sequence length="70" mass="8360">MNYSPRTRLLLEVSWMLVSIVLLVVGWITYNQEHILWSLLLIIFGACFLLYSLGSAIFYWRFHRKKPTKI</sequence>
<gene>
    <name evidence="2" type="ORF">KSF_069600</name>
</gene>
<feature type="transmembrane region" description="Helical" evidence="1">
    <location>
        <begin position="35"/>
        <end position="60"/>
    </location>
</feature>
<keyword evidence="1" id="KW-1133">Transmembrane helix</keyword>
<dbReference type="RefSeq" id="WP_220207501.1">
    <property type="nucleotide sequence ID" value="NZ_BNJK01000001.1"/>
</dbReference>
<keyword evidence="1" id="KW-0472">Membrane</keyword>
<dbReference type="AlphaFoldDB" id="A0A8J3IUC1"/>
<name>A0A8J3IUC1_9CHLR</name>
<keyword evidence="1" id="KW-0812">Transmembrane</keyword>
<evidence type="ECO:0000313" key="2">
    <source>
        <dbReference type="EMBL" id="GHO96912.1"/>
    </source>
</evidence>
<reference evidence="2" key="1">
    <citation type="submission" date="2020-10" db="EMBL/GenBank/DDBJ databases">
        <title>Taxonomic study of unclassified bacteria belonging to the class Ktedonobacteria.</title>
        <authorList>
            <person name="Yabe S."/>
            <person name="Wang C.M."/>
            <person name="Zheng Y."/>
            <person name="Sakai Y."/>
            <person name="Cavaletti L."/>
            <person name="Monciardini P."/>
            <person name="Donadio S."/>
        </authorList>
    </citation>
    <scope>NUCLEOTIDE SEQUENCE</scope>
    <source>
        <strain evidence="2">ID150040</strain>
    </source>
</reference>
<keyword evidence="3" id="KW-1185">Reference proteome</keyword>
<evidence type="ECO:0000313" key="3">
    <source>
        <dbReference type="Proteomes" id="UP000597444"/>
    </source>
</evidence>
<proteinExistence type="predicted"/>
<accession>A0A8J3IUC1</accession>
<evidence type="ECO:0000256" key="1">
    <source>
        <dbReference type="SAM" id="Phobius"/>
    </source>
</evidence>
<comment type="caution">
    <text evidence="2">The sequence shown here is derived from an EMBL/GenBank/DDBJ whole genome shotgun (WGS) entry which is preliminary data.</text>
</comment>